<dbReference type="KEGG" id="cfj:CFIO01_07511"/>
<protein>
    <submittedName>
        <fullName evidence="3">Uncharacterized protein</fullName>
    </submittedName>
</protein>
<feature type="compositionally biased region" description="Basic and acidic residues" evidence="2">
    <location>
        <begin position="221"/>
        <end position="233"/>
    </location>
</feature>
<keyword evidence="4" id="KW-1185">Reference proteome</keyword>
<evidence type="ECO:0000313" key="4">
    <source>
        <dbReference type="Proteomes" id="UP000020467"/>
    </source>
</evidence>
<feature type="compositionally biased region" description="Basic residues" evidence="2">
    <location>
        <begin position="285"/>
        <end position="300"/>
    </location>
</feature>
<evidence type="ECO:0000256" key="1">
    <source>
        <dbReference type="SAM" id="Coils"/>
    </source>
</evidence>
<accession>A0A010QYN8</accession>
<dbReference type="eggNOG" id="ENOG502T4NX">
    <property type="taxonomic scope" value="Eukaryota"/>
</dbReference>
<proteinExistence type="predicted"/>
<dbReference type="Proteomes" id="UP000020467">
    <property type="component" value="Unassembled WGS sequence"/>
</dbReference>
<organism evidence="3 4">
    <name type="scientific">Colletotrichum fioriniae PJ7</name>
    <dbReference type="NCBI Taxonomy" id="1445577"/>
    <lineage>
        <taxon>Eukaryota</taxon>
        <taxon>Fungi</taxon>
        <taxon>Dikarya</taxon>
        <taxon>Ascomycota</taxon>
        <taxon>Pezizomycotina</taxon>
        <taxon>Sordariomycetes</taxon>
        <taxon>Hypocreomycetidae</taxon>
        <taxon>Glomerellales</taxon>
        <taxon>Glomerellaceae</taxon>
        <taxon>Colletotrichum</taxon>
        <taxon>Colletotrichum acutatum species complex</taxon>
    </lineage>
</organism>
<comment type="caution">
    <text evidence="3">The sequence shown here is derived from an EMBL/GenBank/DDBJ whole genome shotgun (WGS) entry which is preliminary data.</text>
</comment>
<reference evidence="3 4" key="1">
    <citation type="submission" date="2014-02" db="EMBL/GenBank/DDBJ databases">
        <title>The genome sequence of Colletotrichum fioriniae PJ7.</title>
        <authorList>
            <person name="Baroncelli R."/>
            <person name="Thon M.R."/>
        </authorList>
    </citation>
    <scope>NUCLEOTIDE SEQUENCE [LARGE SCALE GENOMIC DNA]</scope>
    <source>
        <strain evidence="3 4">PJ7</strain>
    </source>
</reference>
<feature type="region of interest" description="Disordered" evidence="2">
    <location>
        <begin position="212"/>
        <end position="233"/>
    </location>
</feature>
<feature type="coiled-coil region" evidence="1">
    <location>
        <begin position="172"/>
        <end position="199"/>
    </location>
</feature>
<evidence type="ECO:0000313" key="3">
    <source>
        <dbReference type="EMBL" id="EXF73111.1"/>
    </source>
</evidence>
<dbReference type="EMBL" id="JARH01001082">
    <property type="protein sequence ID" value="EXF73111.1"/>
    <property type="molecule type" value="Genomic_DNA"/>
</dbReference>
<name>A0A010QYN8_9PEZI</name>
<gene>
    <name evidence="3" type="ORF">CFIO01_07511</name>
</gene>
<dbReference type="AlphaFoldDB" id="A0A010QYN8"/>
<dbReference type="HOGENOM" id="CLU_717643_0_0_1"/>
<evidence type="ECO:0000256" key="2">
    <source>
        <dbReference type="SAM" id="MobiDB-lite"/>
    </source>
</evidence>
<sequence length="385" mass="44782">MNTQTAAAATTTMATCKSVAAGSIQVSSELFSTAAAKLSHRRRQYGTSWCDGADESGVYDLCAVEDEDMEEDENERWWEDSSAIVDEDEDEYDMVQDFVPEERKQQKLVVPSIMLTTTEGNIFFGNAIPEGTWCTESRESLDLRTKHINNAERFLCPGDWRQLRNAFRLWQQQEYDQQLEQERQQEENAEAALREHRQLYAPLIFLTTPEGDILTGDEIPEGQRADKSREARRMKQQYAANAETQLCPGNWKKIRDANRPEEPEDPVLHINQREDATNPKGSRSWQKRLARINQRSQRRRARQQKLEEAERLWRLQKVEVEEFKAERRAKVEALERIGAAGDFPAWSRKMDREQGEAEERLRMLRSEFEKIFEGDCGKQQNEVEE</sequence>
<dbReference type="OrthoDB" id="4848083at2759"/>
<feature type="region of interest" description="Disordered" evidence="2">
    <location>
        <begin position="255"/>
        <end position="300"/>
    </location>
</feature>
<keyword evidence="1" id="KW-0175">Coiled coil</keyword>